<dbReference type="InterPro" id="IPR011990">
    <property type="entry name" value="TPR-like_helical_dom_sf"/>
</dbReference>
<sequence length="351" mass="37973">MAENLECPECHAPIAPDDFQCESCELLLNPHLASGEYVITEPTIVRALLSPPMRTASQEMPAVPARSTVHDAVTVRFAIPIDEGTIPYLSAGLDDALQPLHPFEAYVASFIDGTQTVSALARAARLPEIEIKVVLKSLLERRMVELHRQPVPRPPEEELPLLNGVEFLEEPPAPPPAARPAPPPPRLPIVPPPAPTRPAAPARASTATPPPIVPRIPSTPPPIAKPPPRSSATPPPLQEPANASRSTERTEDFLQRAIRLEREGQVDRAIEVLKRGLARASSPAPLYNKLALILVNQRKDFSQASELLEQAVELEPNNPVFQQNLLKVVALAASAQTGSKGRKGGRSSRFS</sequence>
<feature type="compositionally biased region" description="Pro residues" evidence="1">
    <location>
        <begin position="171"/>
        <end position="198"/>
    </location>
</feature>
<keyword evidence="3" id="KW-1185">Reference proteome</keyword>
<organism evidence="2 3">
    <name type="scientific">Hyalangium rubrum</name>
    <dbReference type="NCBI Taxonomy" id="3103134"/>
    <lineage>
        <taxon>Bacteria</taxon>
        <taxon>Pseudomonadati</taxon>
        <taxon>Myxococcota</taxon>
        <taxon>Myxococcia</taxon>
        <taxon>Myxococcales</taxon>
        <taxon>Cystobacterineae</taxon>
        <taxon>Archangiaceae</taxon>
        <taxon>Hyalangium</taxon>
    </lineage>
</organism>
<evidence type="ECO:0000313" key="3">
    <source>
        <dbReference type="Proteomes" id="UP001291309"/>
    </source>
</evidence>
<dbReference type="RefSeq" id="WP_321547327.1">
    <property type="nucleotide sequence ID" value="NZ_JAXIVS010000006.1"/>
</dbReference>
<accession>A0ABU5H544</accession>
<dbReference type="Proteomes" id="UP001291309">
    <property type="component" value="Unassembled WGS sequence"/>
</dbReference>
<proteinExistence type="predicted"/>
<reference evidence="2 3" key="1">
    <citation type="submission" date="2023-12" db="EMBL/GenBank/DDBJ databases">
        <title>the genome sequence of Hyalangium sp. s54d21.</title>
        <authorList>
            <person name="Zhang X."/>
        </authorList>
    </citation>
    <scope>NUCLEOTIDE SEQUENCE [LARGE SCALE GENOMIC DNA]</scope>
    <source>
        <strain evidence="3">s54d21</strain>
    </source>
</reference>
<dbReference type="EMBL" id="JAXIVS010000006">
    <property type="protein sequence ID" value="MDY7228605.1"/>
    <property type="molecule type" value="Genomic_DNA"/>
</dbReference>
<feature type="compositionally biased region" description="Pro residues" evidence="1">
    <location>
        <begin position="208"/>
        <end position="238"/>
    </location>
</feature>
<protein>
    <submittedName>
        <fullName evidence="2">Tetratricopeptide repeat protein</fullName>
    </submittedName>
</protein>
<evidence type="ECO:0000256" key="1">
    <source>
        <dbReference type="SAM" id="MobiDB-lite"/>
    </source>
</evidence>
<dbReference type="SUPFAM" id="SSF48452">
    <property type="entry name" value="TPR-like"/>
    <property type="match status" value="1"/>
</dbReference>
<gene>
    <name evidence="2" type="ORF">SYV04_19440</name>
</gene>
<comment type="caution">
    <text evidence="2">The sequence shown here is derived from an EMBL/GenBank/DDBJ whole genome shotgun (WGS) entry which is preliminary data.</text>
</comment>
<name>A0ABU5H544_9BACT</name>
<feature type="region of interest" description="Disordered" evidence="1">
    <location>
        <begin position="167"/>
        <end position="251"/>
    </location>
</feature>
<dbReference type="Gene3D" id="1.25.40.10">
    <property type="entry name" value="Tetratricopeptide repeat domain"/>
    <property type="match status" value="1"/>
</dbReference>
<evidence type="ECO:0000313" key="2">
    <source>
        <dbReference type="EMBL" id="MDY7228605.1"/>
    </source>
</evidence>